<gene>
    <name evidence="2" type="ORF">RGF97_30495</name>
</gene>
<name>A0ABY9S1G2_9ACTN</name>
<proteinExistence type="predicted"/>
<protein>
    <submittedName>
        <fullName evidence="2">DUF4865 family protein</fullName>
    </submittedName>
</protein>
<evidence type="ECO:0000256" key="1">
    <source>
        <dbReference type="SAM" id="MobiDB-lite"/>
    </source>
</evidence>
<organism evidence="2 3">
    <name type="scientific">Streptomyces roseicoloratus</name>
    <dbReference type="NCBI Taxonomy" id="2508722"/>
    <lineage>
        <taxon>Bacteria</taxon>
        <taxon>Bacillati</taxon>
        <taxon>Actinomycetota</taxon>
        <taxon>Actinomycetes</taxon>
        <taxon>Kitasatosporales</taxon>
        <taxon>Streptomycetaceae</taxon>
        <taxon>Streptomyces</taxon>
    </lineage>
</organism>
<dbReference type="EMBL" id="CP133762">
    <property type="protein sequence ID" value="WMX48258.1"/>
    <property type="molecule type" value="Genomic_DNA"/>
</dbReference>
<dbReference type="InterPro" id="IPR032349">
    <property type="entry name" value="DUF4865"/>
</dbReference>
<evidence type="ECO:0000313" key="3">
    <source>
        <dbReference type="Proteomes" id="UP001250858"/>
    </source>
</evidence>
<accession>A0ABY9S1G2</accession>
<dbReference type="Pfam" id="PF16157">
    <property type="entry name" value="DUF4865"/>
    <property type="match status" value="1"/>
</dbReference>
<keyword evidence="3" id="KW-1185">Reference proteome</keyword>
<sequence>MHAMQYDITLPADYDMEIIRKRVATRGHLLDDFPGLGLKAYLMREREDGSPVDQYAPFYLWAEPAGMHSFLWGPGFQGIVNDFGRPVVQHWTVLAYDEGPASSATPRGATRQRRPLPDGVPPAEAVTAELTRHARESAAEGVVARALAVDPRHWELLTFTLWADTAPEPQPQPVRDENVVTAGAVDRFQVLHLSVPGRRHLPHGRSW</sequence>
<evidence type="ECO:0000313" key="2">
    <source>
        <dbReference type="EMBL" id="WMX48258.1"/>
    </source>
</evidence>
<reference evidence="2 3" key="1">
    <citation type="submission" date="2023-09" db="EMBL/GenBank/DDBJ databases">
        <title>Complete genome of Streptomyces roseicoloratus T14.</title>
        <authorList>
            <person name="Bashizi T."/>
            <person name="Kim M.-J."/>
            <person name="Lee G."/>
            <person name="Tagele S.B."/>
            <person name="Shin J.-H."/>
        </authorList>
    </citation>
    <scope>NUCLEOTIDE SEQUENCE [LARGE SCALE GENOMIC DNA]</scope>
    <source>
        <strain evidence="2 3">T14</strain>
    </source>
</reference>
<dbReference type="RefSeq" id="WP_309549804.1">
    <property type="nucleotide sequence ID" value="NZ_CP133762.1"/>
</dbReference>
<feature type="region of interest" description="Disordered" evidence="1">
    <location>
        <begin position="99"/>
        <end position="121"/>
    </location>
</feature>
<dbReference type="Proteomes" id="UP001250858">
    <property type="component" value="Chromosome"/>
</dbReference>